<name>A0ABW2N1G5_9ACTN</name>
<proteinExistence type="predicted"/>
<keyword evidence="3" id="KW-1185">Reference proteome</keyword>
<comment type="caution">
    <text evidence="2">The sequence shown here is derived from an EMBL/GenBank/DDBJ whole genome shotgun (WGS) entry which is preliminary data.</text>
</comment>
<dbReference type="Proteomes" id="UP001596524">
    <property type="component" value="Unassembled WGS sequence"/>
</dbReference>
<feature type="region of interest" description="Disordered" evidence="1">
    <location>
        <begin position="59"/>
        <end position="83"/>
    </location>
</feature>
<evidence type="ECO:0000256" key="1">
    <source>
        <dbReference type="SAM" id="MobiDB-lite"/>
    </source>
</evidence>
<sequence length="83" mass="8836">MVALPLGGAQRGQRGRQLLDRGLVEHLTDAPAELFVEDGATPRQCPLAVVGELQQRRATVGRIGPPPAVPTKPCANQTQEKTT</sequence>
<accession>A0ABW2N1G5</accession>
<protein>
    <submittedName>
        <fullName evidence="2">Uncharacterized protein</fullName>
    </submittedName>
</protein>
<reference evidence="3" key="1">
    <citation type="journal article" date="2019" name="Int. J. Syst. Evol. Microbiol.">
        <title>The Global Catalogue of Microorganisms (GCM) 10K type strain sequencing project: providing services to taxonomists for standard genome sequencing and annotation.</title>
        <authorList>
            <consortium name="The Broad Institute Genomics Platform"/>
            <consortium name="The Broad Institute Genome Sequencing Center for Infectious Disease"/>
            <person name="Wu L."/>
            <person name="Ma J."/>
        </authorList>
    </citation>
    <scope>NUCLEOTIDE SEQUENCE [LARGE SCALE GENOMIC DNA]</scope>
    <source>
        <strain evidence="3">FCH27</strain>
    </source>
</reference>
<gene>
    <name evidence="2" type="ORF">ACFQO6_10995</name>
</gene>
<feature type="compositionally biased region" description="Polar residues" evidence="1">
    <location>
        <begin position="74"/>
        <end position="83"/>
    </location>
</feature>
<organism evidence="2 3">
    <name type="scientific">Nocardioides astragali</name>
    <dbReference type="NCBI Taxonomy" id="1776736"/>
    <lineage>
        <taxon>Bacteria</taxon>
        <taxon>Bacillati</taxon>
        <taxon>Actinomycetota</taxon>
        <taxon>Actinomycetes</taxon>
        <taxon>Propionibacteriales</taxon>
        <taxon>Nocardioidaceae</taxon>
        <taxon>Nocardioides</taxon>
    </lineage>
</organism>
<evidence type="ECO:0000313" key="3">
    <source>
        <dbReference type="Proteomes" id="UP001596524"/>
    </source>
</evidence>
<evidence type="ECO:0000313" key="2">
    <source>
        <dbReference type="EMBL" id="MFC7360798.1"/>
    </source>
</evidence>
<dbReference type="RefSeq" id="WP_255888676.1">
    <property type="nucleotide sequence ID" value="NZ_JAFMZM010000001.1"/>
</dbReference>
<dbReference type="EMBL" id="JBHTCH010000014">
    <property type="protein sequence ID" value="MFC7360798.1"/>
    <property type="molecule type" value="Genomic_DNA"/>
</dbReference>